<protein>
    <submittedName>
        <fullName evidence="8">YhjD/YihY/BrkB family envelope integrity protein</fullName>
    </submittedName>
</protein>
<reference evidence="8 9" key="1">
    <citation type="journal article" date="2019" name="Int. J. Syst. Evol. Microbiol.">
        <title>The Global Catalogue of Microorganisms (GCM) 10K type strain sequencing project: providing services to taxonomists for standard genome sequencing and annotation.</title>
        <authorList>
            <consortium name="The Broad Institute Genomics Platform"/>
            <consortium name="The Broad Institute Genome Sequencing Center for Infectious Disease"/>
            <person name="Wu L."/>
            <person name="Ma J."/>
        </authorList>
    </citation>
    <scope>NUCLEOTIDE SEQUENCE [LARGE SCALE GENOMIC DNA]</scope>
    <source>
        <strain evidence="8 9">WLHS5</strain>
    </source>
</reference>
<evidence type="ECO:0000313" key="9">
    <source>
        <dbReference type="Proteomes" id="UP001595898"/>
    </source>
</evidence>
<feature type="compositionally biased region" description="Basic and acidic residues" evidence="6">
    <location>
        <begin position="275"/>
        <end position="289"/>
    </location>
</feature>
<keyword evidence="9" id="KW-1185">Reference proteome</keyword>
<comment type="subcellular location">
    <subcellularLocation>
        <location evidence="1">Cell membrane</location>
        <topology evidence="1">Multi-pass membrane protein</topology>
    </subcellularLocation>
</comment>
<dbReference type="AlphaFoldDB" id="A0ABD5PSV9"/>
<feature type="transmembrane region" description="Helical" evidence="7">
    <location>
        <begin position="163"/>
        <end position="184"/>
    </location>
</feature>
<name>A0ABD5PSV9_9EURY</name>
<keyword evidence="3 7" id="KW-0812">Transmembrane</keyword>
<feature type="transmembrane region" description="Helical" evidence="7">
    <location>
        <begin position="230"/>
        <end position="253"/>
    </location>
</feature>
<evidence type="ECO:0000313" key="8">
    <source>
        <dbReference type="EMBL" id="MFC4543548.1"/>
    </source>
</evidence>
<feature type="region of interest" description="Disordered" evidence="6">
    <location>
        <begin position="269"/>
        <end position="289"/>
    </location>
</feature>
<dbReference type="PANTHER" id="PTHR30213">
    <property type="entry name" value="INNER MEMBRANE PROTEIN YHJD"/>
    <property type="match status" value="1"/>
</dbReference>
<gene>
    <name evidence="8" type="ORF">ACFO5R_16600</name>
</gene>
<evidence type="ECO:0000256" key="6">
    <source>
        <dbReference type="SAM" id="MobiDB-lite"/>
    </source>
</evidence>
<feature type="transmembrane region" description="Helical" evidence="7">
    <location>
        <begin position="134"/>
        <end position="157"/>
    </location>
</feature>
<evidence type="ECO:0000256" key="4">
    <source>
        <dbReference type="ARBA" id="ARBA00022989"/>
    </source>
</evidence>
<evidence type="ECO:0000256" key="7">
    <source>
        <dbReference type="SAM" id="Phobius"/>
    </source>
</evidence>
<dbReference type="SUPFAM" id="SSF90257">
    <property type="entry name" value="Myosin rod fragments"/>
    <property type="match status" value="1"/>
</dbReference>
<keyword evidence="5 7" id="KW-0472">Membrane</keyword>
<comment type="caution">
    <text evidence="8">The sequence shown here is derived from an EMBL/GenBank/DDBJ whole genome shotgun (WGS) entry which is preliminary data.</text>
</comment>
<keyword evidence="2" id="KW-1003">Cell membrane</keyword>
<dbReference type="Pfam" id="PF03631">
    <property type="entry name" value="Virul_fac_BrkB"/>
    <property type="match status" value="1"/>
</dbReference>
<keyword evidence="4 7" id="KW-1133">Transmembrane helix</keyword>
<sequence>MTPAIRGAVPFVRGVVAGIQEKNVPFMAASIAYQAFISLIPLLVLVFFLVSIVGDEQLATEVGAATEGFLPESGQLLLENAIEDSPATAGSSIIGLVVVLWGSLKIFRGLDTAFSEIYGSTAENSFVDQLRDALIAFGAIGIALLAAGGASVVFAFFPDSLFVGFLNPILLVVGLTLAFLPMYYRFPDVDLSVREVLPGVVVAAVGWAILQSLFQVYVSFASDSESAGPVGAILLVLTWLYFGGLILLSGAVVNATYAGRIDLDDADTGTGTIDSADREPSAASIDRERDRLAERATDLTRERNKLRQDLAAQRDRRYELEDRVDRLERTTRELEQENEALRQRLETRRDPPWKRSVRAVLGRIGVLRVGTIETRSE</sequence>
<accession>A0ABD5PSV9</accession>
<dbReference type="GO" id="GO:0005886">
    <property type="term" value="C:plasma membrane"/>
    <property type="evidence" value="ECO:0007669"/>
    <property type="project" value="UniProtKB-SubCell"/>
</dbReference>
<dbReference type="PANTHER" id="PTHR30213:SF0">
    <property type="entry name" value="UPF0761 MEMBRANE PROTEIN YIHY"/>
    <property type="match status" value="1"/>
</dbReference>
<organism evidence="8 9">
    <name type="scientific">Halosolutus amylolyticus</name>
    <dbReference type="NCBI Taxonomy" id="2932267"/>
    <lineage>
        <taxon>Archaea</taxon>
        <taxon>Methanobacteriati</taxon>
        <taxon>Methanobacteriota</taxon>
        <taxon>Stenosarchaea group</taxon>
        <taxon>Halobacteria</taxon>
        <taxon>Halobacteriales</taxon>
        <taxon>Natrialbaceae</taxon>
        <taxon>Halosolutus</taxon>
    </lineage>
</organism>
<dbReference type="EMBL" id="JBHSFA010000009">
    <property type="protein sequence ID" value="MFC4543548.1"/>
    <property type="molecule type" value="Genomic_DNA"/>
</dbReference>
<proteinExistence type="predicted"/>
<dbReference type="Gene3D" id="1.20.5.340">
    <property type="match status" value="1"/>
</dbReference>
<dbReference type="Proteomes" id="UP001595898">
    <property type="component" value="Unassembled WGS sequence"/>
</dbReference>
<evidence type="ECO:0000256" key="2">
    <source>
        <dbReference type="ARBA" id="ARBA00022475"/>
    </source>
</evidence>
<feature type="transmembrane region" description="Helical" evidence="7">
    <location>
        <begin position="31"/>
        <end position="53"/>
    </location>
</feature>
<dbReference type="RefSeq" id="WP_250138676.1">
    <property type="nucleotide sequence ID" value="NZ_JALIQP010000001.1"/>
</dbReference>
<feature type="transmembrane region" description="Helical" evidence="7">
    <location>
        <begin position="196"/>
        <end position="218"/>
    </location>
</feature>
<evidence type="ECO:0000256" key="1">
    <source>
        <dbReference type="ARBA" id="ARBA00004651"/>
    </source>
</evidence>
<dbReference type="InterPro" id="IPR017039">
    <property type="entry name" value="Virul_fac_BrkB"/>
</dbReference>
<evidence type="ECO:0000256" key="3">
    <source>
        <dbReference type="ARBA" id="ARBA00022692"/>
    </source>
</evidence>
<evidence type="ECO:0000256" key="5">
    <source>
        <dbReference type="ARBA" id="ARBA00023136"/>
    </source>
</evidence>
<dbReference type="NCBIfam" id="TIGR00765">
    <property type="entry name" value="yihY_not_rbn"/>
    <property type="match status" value="1"/>
</dbReference>